<dbReference type="InterPro" id="IPR021255">
    <property type="entry name" value="DUF2807"/>
</dbReference>
<evidence type="ECO:0000313" key="3">
    <source>
        <dbReference type="Proteomes" id="UP000014634"/>
    </source>
</evidence>
<organism evidence="2 3">
    <name type="scientific">Treponema medium ATCC 700293</name>
    <dbReference type="NCBI Taxonomy" id="1125700"/>
    <lineage>
        <taxon>Bacteria</taxon>
        <taxon>Pseudomonadati</taxon>
        <taxon>Spirochaetota</taxon>
        <taxon>Spirochaetia</taxon>
        <taxon>Spirochaetales</taxon>
        <taxon>Treponemataceae</taxon>
        <taxon>Treponema</taxon>
    </lineage>
</organism>
<dbReference type="RefSeq" id="WP_016522424.1">
    <property type="nucleotide sequence ID" value="NZ_KE332517.1"/>
</dbReference>
<evidence type="ECO:0000259" key="1">
    <source>
        <dbReference type="Pfam" id="PF10988"/>
    </source>
</evidence>
<sequence>MNKIKISIVCIALTALLLFTASSCFIVVNGRVRGNGTLKTESFSRSNFDSVSISGDWTVDIRQSETFSVTIDADENLFNYLYVDVSDNILHIGFQHGYVIGCSNCKAIITMPVLIQLTASGSLTGTVSSFNMPGRTMSVVVSGSGDVAARDITVKKLKLNISGSGSFGATGKAQNLEGSISGSGNIKTTRLETEDADISISGSGSAKVWVTTFLRADISGSGSVGYKGNPLMIDRRISGSGSIYPL</sequence>
<dbReference type="PANTHER" id="PTHR39200:SF1">
    <property type="entry name" value="AUTO-TRANSPORTER ADHESIN HEAD GIN DOMAIN-CONTAINING PROTEIN-RELATED"/>
    <property type="match status" value="1"/>
</dbReference>
<proteinExistence type="predicted"/>
<comment type="caution">
    <text evidence="2">The sequence shown here is derived from an EMBL/GenBank/DDBJ whole genome shotgun (WGS) entry which is preliminary data.</text>
</comment>
<protein>
    <recommendedName>
        <fullName evidence="1">Putative auto-transporter adhesin head GIN domain-containing protein</fullName>
    </recommendedName>
</protein>
<gene>
    <name evidence="2" type="ORF">HMPREF9195_00431</name>
</gene>
<dbReference type="AlphaFoldDB" id="A0AA87NNC2"/>
<accession>A0AA87NNC2</accession>
<dbReference type="PANTHER" id="PTHR39200">
    <property type="entry name" value="HYPOTHETICAL EXPORTED PROTEIN"/>
    <property type="match status" value="1"/>
</dbReference>
<dbReference type="Pfam" id="PF10988">
    <property type="entry name" value="DUF2807"/>
    <property type="match status" value="1"/>
</dbReference>
<feature type="domain" description="Putative auto-transporter adhesin head GIN" evidence="1">
    <location>
        <begin position="47"/>
        <end position="230"/>
    </location>
</feature>
<dbReference type="PROSITE" id="PS51257">
    <property type="entry name" value="PROKAR_LIPOPROTEIN"/>
    <property type="match status" value="1"/>
</dbReference>
<dbReference type="EMBL" id="ATFE01000003">
    <property type="protein sequence ID" value="EPF29727.1"/>
    <property type="molecule type" value="Genomic_DNA"/>
</dbReference>
<reference evidence="2 3" key="1">
    <citation type="submission" date="2013-04" db="EMBL/GenBank/DDBJ databases">
        <title>The Genome Sequence of Treponema medium ATCC 700293.</title>
        <authorList>
            <consortium name="The Broad Institute Genomics Platform"/>
            <person name="Earl A."/>
            <person name="Ward D."/>
            <person name="Feldgarden M."/>
            <person name="Gevers D."/>
            <person name="Leonetti C."/>
            <person name="Blanton J.M."/>
            <person name="Dewhirst F.E."/>
            <person name="Izard J."/>
            <person name="Walker B."/>
            <person name="Young S."/>
            <person name="Zeng Q."/>
            <person name="Gargeya S."/>
            <person name="Fitzgerald M."/>
            <person name="Haas B."/>
            <person name="Abouelleil A."/>
            <person name="Allen A.W."/>
            <person name="Alvarado L."/>
            <person name="Arachchi H.M."/>
            <person name="Berlin A.M."/>
            <person name="Chapman S.B."/>
            <person name="Gainer-Dewar J."/>
            <person name="Goldberg J."/>
            <person name="Griggs A."/>
            <person name="Gujja S."/>
            <person name="Hansen M."/>
            <person name="Howarth C."/>
            <person name="Imamovic A."/>
            <person name="Ireland A."/>
            <person name="Larimer J."/>
            <person name="McCowan C."/>
            <person name="Murphy C."/>
            <person name="Pearson M."/>
            <person name="Poon T.W."/>
            <person name="Priest M."/>
            <person name="Roberts A."/>
            <person name="Saif S."/>
            <person name="Shea T."/>
            <person name="Sisk P."/>
            <person name="Sykes S."/>
            <person name="Wortman J."/>
            <person name="Nusbaum C."/>
            <person name="Birren B."/>
        </authorList>
    </citation>
    <scope>NUCLEOTIDE SEQUENCE [LARGE SCALE GENOMIC DNA]</scope>
    <source>
        <strain evidence="2 3">ATCC 700293</strain>
    </source>
</reference>
<evidence type="ECO:0000313" key="2">
    <source>
        <dbReference type="EMBL" id="EPF29727.1"/>
    </source>
</evidence>
<dbReference type="Proteomes" id="UP000014634">
    <property type="component" value="Unassembled WGS sequence"/>
</dbReference>
<name>A0AA87NNC2_TREMD</name>
<dbReference type="Gene3D" id="2.160.20.120">
    <property type="match status" value="1"/>
</dbReference>